<dbReference type="PROSITE" id="PS00141">
    <property type="entry name" value="ASP_PROTEASE"/>
    <property type="match status" value="1"/>
</dbReference>
<protein>
    <submittedName>
        <fullName evidence="2">MBL fold metallo-hydrolase</fullName>
    </submittedName>
</protein>
<feature type="domain" description="Metallo-beta-lactamase" evidence="1">
    <location>
        <begin position="7"/>
        <end position="172"/>
    </location>
</feature>
<proteinExistence type="predicted"/>
<dbReference type="EMBL" id="BNAR01000003">
    <property type="protein sequence ID" value="GHH36485.1"/>
    <property type="molecule type" value="Genomic_DNA"/>
</dbReference>
<accession>A0ABQ3MIH4</accession>
<gene>
    <name evidence="2" type="ORF">GCM10017774_23390</name>
</gene>
<evidence type="ECO:0000313" key="3">
    <source>
        <dbReference type="Proteomes" id="UP000605568"/>
    </source>
</evidence>
<dbReference type="InterPro" id="IPR050114">
    <property type="entry name" value="UPF0173_UPF0282_UlaG_hydrolase"/>
</dbReference>
<dbReference type="InterPro" id="IPR036866">
    <property type="entry name" value="RibonucZ/Hydroxyglut_hydro"/>
</dbReference>
<dbReference type="InterPro" id="IPR001279">
    <property type="entry name" value="Metallo-B-lactamas"/>
</dbReference>
<dbReference type="PANTHER" id="PTHR43546">
    <property type="entry name" value="UPF0173 METAL-DEPENDENT HYDROLASE MJ1163-RELATED"/>
    <property type="match status" value="1"/>
</dbReference>
<comment type="caution">
    <text evidence="2">The sequence shown here is derived from an EMBL/GenBank/DDBJ whole genome shotgun (WGS) entry which is preliminary data.</text>
</comment>
<name>A0ABQ3MIH4_9PSEU</name>
<dbReference type="RefSeq" id="WP_191297904.1">
    <property type="nucleotide sequence ID" value="NZ_BNAR01000003.1"/>
</dbReference>
<keyword evidence="3" id="KW-1185">Reference proteome</keyword>
<dbReference type="PANTHER" id="PTHR43546:SF3">
    <property type="entry name" value="UPF0173 METAL-DEPENDENT HYDROLASE MJ1163"/>
    <property type="match status" value="1"/>
</dbReference>
<dbReference type="InterPro" id="IPR001969">
    <property type="entry name" value="Aspartic_peptidase_AS"/>
</dbReference>
<dbReference type="Gene3D" id="3.60.15.10">
    <property type="entry name" value="Ribonuclease Z/Hydroxyacylglutathione hydrolase-like"/>
    <property type="match status" value="1"/>
</dbReference>
<dbReference type="Pfam" id="PF13483">
    <property type="entry name" value="Lactamase_B_3"/>
    <property type="match status" value="1"/>
</dbReference>
<reference evidence="3" key="1">
    <citation type="journal article" date="2019" name="Int. J. Syst. Evol. Microbiol.">
        <title>The Global Catalogue of Microorganisms (GCM) 10K type strain sequencing project: providing services to taxonomists for standard genome sequencing and annotation.</title>
        <authorList>
            <consortium name="The Broad Institute Genomics Platform"/>
            <consortium name="The Broad Institute Genome Sequencing Center for Infectious Disease"/>
            <person name="Wu L."/>
            <person name="Ma J."/>
        </authorList>
    </citation>
    <scope>NUCLEOTIDE SEQUENCE [LARGE SCALE GENOMIC DNA]</scope>
    <source>
        <strain evidence="3">CGMCC 4.7367</strain>
    </source>
</reference>
<evidence type="ECO:0000259" key="1">
    <source>
        <dbReference type="SMART" id="SM00849"/>
    </source>
</evidence>
<dbReference type="SUPFAM" id="SSF56281">
    <property type="entry name" value="Metallo-hydrolase/oxidoreductase"/>
    <property type="match status" value="1"/>
</dbReference>
<dbReference type="Proteomes" id="UP000605568">
    <property type="component" value="Unassembled WGS sequence"/>
</dbReference>
<evidence type="ECO:0000313" key="2">
    <source>
        <dbReference type="EMBL" id="GHH36485.1"/>
    </source>
</evidence>
<organism evidence="2 3">
    <name type="scientific">Lentzea cavernae</name>
    <dbReference type="NCBI Taxonomy" id="2020703"/>
    <lineage>
        <taxon>Bacteria</taxon>
        <taxon>Bacillati</taxon>
        <taxon>Actinomycetota</taxon>
        <taxon>Actinomycetes</taxon>
        <taxon>Pseudonocardiales</taxon>
        <taxon>Pseudonocardiaceae</taxon>
        <taxon>Lentzea</taxon>
    </lineage>
</organism>
<dbReference type="SMART" id="SM00849">
    <property type="entry name" value="Lactamase_B"/>
    <property type="match status" value="1"/>
</dbReference>
<sequence length="207" mass="22166">MKVVHFGHACVLLDTGTTRILIDPGTFSAGFEDLTDLDAVLVTHQHFDHVDAERLPALLKANPRARLVVDEGTAPDVENPTVARPGDTFKIGDTAVRVVGGQHATIHADIPIVPNAAYVVGDGAFYHPGDSLFVPDEDVDVLGLPAGAPWLKTGEAVDFMRAVKPRVAVPIHEKTLASPQMAVRFFDLLKPDGTEVRLLTPGEETAV</sequence>